<dbReference type="InterPro" id="IPR000014">
    <property type="entry name" value="PAS"/>
</dbReference>
<dbReference type="SUPFAM" id="SSF55781">
    <property type="entry name" value="GAF domain-like"/>
    <property type="match status" value="1"/>
</dbReference>
<dbReference type="SMART" id="SM00091">
    <property type="entry name" value="PAS"/>
    <property type="match status" value="1"/>
</dbReference>
<feature type="domain" description="PAC" evidence="2">
    <location>
        <begin position="226"/>
        <end position="279"/>
    </location>
</feature>
<organism evidence="3 4">
    <name type="scientific">Streptomyces zingiberis</name>
    <dbReference type="NCBI Taxonomy" id="2053010"/>
    <lineage>
        <taxon>Bacteria</taxon>
        <taxon>Bacillati</taxon>
        <taxon>Actinomycetota</taxon>
        <taxon>Actinomycetes</taxon>
        <taxon>Kitasatosporales</taxon>
        <taxon>Streptomycetaceae</taxon>
        <taxon>Streptomyces</taxon>
    </lineage>
</organism>
<dbReference type="PANTHER" id="PTHR43156">
    <property type="entry name" value="STAGE II SPORULATION PROTEIN E-RELATED"/>
    <property type="match status" value="1"/>
</dbReference>
<keyword evidence="1" id="KW-0378">Hydrolase</keyword>
<dbReference type="PANTHER" id="PTHR43156:SF2">
    <property type="entry name" value="STAGE II SPORULATION PROTEIN E"/>
    <property type="match status" value="1"/>
</dbReference>
<dbReference type="SMART" id="SM00331">
    <property type="entry name" value="PP2C_SIG"/>
    <property type="match status" value="1"/>
</dbReference>
<dbReference type="InterPro" id="IPR036457">
    <property type="entry name" value="PPM-type-like_dom_sf"/>
</dbReference>
<dbReference type="SUPFAM" id="SSF55785">
    <property type="entry name" value="PYP-like sensor domain (PAS domain)"/>
    <property type="match status" value="1"/>
</dbReference>
<dbReference type="InterPro" id="IPR052016">
    <property type="entry name" value="Bact_Sigma-Reg"/>
</dbReference>
<dbReference type="PROSITE" id="PS50113">
    <property type="entry name" value="PAC"/>
    <property type="match status" value="1"/>
</dbReference>
<evidence type="ECO:0000313" key="3">
    <source>
        <dbReference type="EMBL" id="NJP99509.1"/>
    </source>
</evidence>
<dbReference type="Proteomes" id="UP000695264">
    <property type="component" value="Unassembled WGS sequence"/>
</dbReference>
<dbReference type="RefSeq" id="WP_168100128.1">
    <property type="nucleotide sequence ID" value="NZ_JAATEN010000002.1"/>
</dbReference>
<evidence type="ECO:0000256" key="1">
    <source>
        <dbReference type="ARBA" id="ARBA00022801"/>
    </source>
</evidence>
<comment type="caution">
    <text evidence="3">The sequence shown here is derived from an EMBL/GenBank/DDBJ whole genome shotgun (WGS) entry which is preliminary data.</text>
</comment>
<evidence type="ECO:0000313" key="4">
    <source>
        <dbReference type="Proteomes" id="UP000695264"/>
    </source>
</evidence>
<name>A0ABX1BSJ2_9ACTN</name>
<dbReference type="InterPro" id="IPR000700">
    <property type="entry name" value="PAS-assoc_C"/>
</dbReference>
<dbReference type="NCBIfam" id="TIGR00229">
    <property type="entry name" value="sensory_box"/>
    <property type="match status" value="1"/>
</dbReference>
<dbReference type="Gene3D" id="3.30.450.20">
    <property type="entry name" value="PAS domain"/>
    <property type="match status" value="1"/>
</dbReference>
<evidence type="ECO:0000259" key="2">
    <source>
        <dbReference type="PROSITE" id="PS50113"/>
    </source>
</evidence>
<reference evidence="3 4" key="1">
    <citation type="submission" date="2020-03" db="EMBL/GenBank/DDBJ databases">
        <title>WGS of actinomycetes isolated from Thailand.</title>
        <authorList>
            <person name="Thawai C."/>
        </authorList>
    </citation>
    <scope>NUCLEOTIDE SEQUENCE [LARGE SCALE GENOMIC DNA]</scope>
    <source>
        <strain evidence="3 4">PLAI 1-29</strain>
    </source>
</reference>
<dbReference type="Pfam" id="PF07228">
    <property type="entry name" value="SpoIIE"/>
    <property type="match status" value="1"/>
</dbReference>
<dbReference type="Gene3D" id="3.60.40.10">
    <property type="entry name" value="PPM-type phosphatase domain"/>
    <property type="match status" value="1"/>
</dbReference>
<proteinExistence type="predicted"/>
<dbReference type="Pfam" id="PF08448">
    <property type="entry name" value="PAS_4"/>
    <property type="match status" value="1"/>
</dbReference>
<dbReference type="InterPro" id="IPR003018">
    <property type="entry name" value="GAF"/>
</dbReference>
<dbReference type="EMBL" id="JAATEN010000002">
    <property type="protein sequence ID" value="NJP99509.1"/>
    <property type="molecule type" value="Genomic_DNA"/>
</dbReference>
<dbReference type="SUPFAM" id="SSF81606">
    <property type="entry name" value="PP2C-like"/>
    <property type="match status" value="1"/>
</dbReference>
<gene>
    <name evidence="3" type="ORF">HCK00_02875</name>
</gene>
<dbReference type="CDD" id="cd00130">
    <property type="entry name" value="PAS"/>
    <property type="match status" value="1"/>
</dbReference>
<dbReference type="Pfam" id="PF01590">
    <property type="entry name" value="GAF"/>
    <property type="match status" value="1"/>
</dbReference>
<dbReference type="SMART" id="SM00065">
    <property type="entry name" value="GAF"/>
    <property type="match status" value="1"/>
</dbReference>
<dbReference type="Gene3D" id="3.30.450.40">
    <property type="match status" value="1"/>
</dbReference>
<protein>
    <submittedName>
        <fullName evidence="3">SpoIIE family protein phosphatase</fullName>
    </submittedName>
</protein>
<dbReference type="InterPro" id="IPR029016">
    <property type="entry name" value="GAF-like_dom_sf"/>
</dbReference>
<dbReference type="InterPro" id="IPR035965">
    <property type="entry name" value="PAS-like_dom_sf"/>
</dbReference>
<dbReference type="InterPro" id="IPR001932">
    <property type="entry name" value="PPM-type_phosphatase-like_dom"/>
</dbReference>
<sequence length="688" mass="72313">MPPDRPRVLLVGVLPGVVASLQSALGPGADVLFVEPGQLAEHTQGVPGERRPTLVVLGRELSLPTGLVHTVRPHPEDLVVLVVTGPEAGHGLATLPLLFSADQVRRVPAGQADRVPELARDMLIALGRRRSYAAARSAAQHRLSAGRTINRQLGDQLFGEFLTQAPVGALMLDASGALAAWNNRAAGILGLTDPGSLGQALTALFPAEVRPELERHLATAGGGRAGEPETVFERARSDGTGQALRLAPQQVLDGDGQERLLLLVEDVTDRLRAQHQLAERTGHALLSAEVAAAMTAPGPMEERLGRCVRAAADRLAAVFACVWVVRAPGDRPEHLVCAEDPAEEGGVPGHVRVREALMERVTTGRRPVTERIPGSVPGEADTICVGLPLVAGGELLGALAVSAVGRLSYEARAALEGIADQIAVGIRQDRLVERLRASTRALERPLLPPHLPTLPGFDLAARYRPHGSGQHIGGDFYDAFTAADGRHVLVLGDVCGKGPAAAAITGLVRHTLWAAAQTSLDAGHVLGLVDRALRRQNTPFCTLAYVVLEPGPAPVRMRLASAGHPAPLLRRADGSTEPLDVRGPLLGALPEVRHPVTEAELLPGDTLVLYTDGFTEGGGSYRQREPEDLAAVVAGQPLAPDVPEPADRLAGALVADAHDWWDGDLRDDLAVLALSALPPGAPGTATER</sequence>
<keyword evidence="4" id="KW-1185">Reference proteome</keyword>
<accession>A0ABX1BSJ2</accession>
<dbReference type="InterPro" id="IPR013656">
    <property type="entry name" value="PAS_4"/>
</dbReference>